<dbReference type="EMBL" id="JAEQNC010000007">
    <property type="protein sequence ID" value="MBL0373275.1"/>
    <property type="molecule type" value="Genomic_DNA"/>
</dbReference>
<dbReference type="SUPFAM" id="SSF102588">
    <property type="entry name" value="LmbE-like"/>
    <property type="match status" value="1"/>
</dbReference>
<dbReference type="Proteomes" id="UP000633219">
    <property type="component" value="Unassembled WGS sequence"/>
</dbReference>
<proteinExistence type="predicted"/>
<dbReference type="PANTHER" id="PTHR12993">
    <property type="entry name" value="N-ACETYLGLUCOSAMINYL-PHOSPHATIDYLINOSITOL DE-N-ACETYLASE-RELATED"/>
    <property type="match status" value="1"/>
</dbReference>
<dbReference type="AlphaFoldDB" id="A0A936YV19"/>
<keyword evidence="2" id="KW-1185">Reference proteome</keyword>
<gene>
    <name evidence="1" type="ORF">JJB09_14655</name>
</gene>
<organism evidence="1 2">
    <name type="scientific">Rhizobium setariae</name>
    <dbReference type="NCBI Taxonomy" id="2801340"/>
    <lineage>
        <taxon>Bacteria</taxon>
        <taxon>Pseudomonadati</taxon>
        <taxon>Pseudomonadota</taxon>
        <taxon>Alphaproteobacteria</taxon>
        <taxon>Hyphomicrobiales</taxon>
        <taxon>Rhizobiaceae</taxon>
        <taxon>Rhizobium/Agrobacterium group</taxon>
        <taxon>Rhizobium</taxon>
    </lineage>
</organism>
<dbReference type="PANTHER" id="PTHR12993:SF29">
    <property type="entry name" value="BLR3841 PROTEIN"/>
    <property type="match status" value="1"/>
</dbReference>
<dbReference type="Gene3D" id="3.40.50.10320">
    <property type="entry name" value="LmbE-like"/>
    <property type="match status" value="1"/>
</dbReference>
<name>A0A936YV19_9HYPH</name>
<evidence type="ECO:0000313" key="2">
    <source>
        <dbReference type="Proteomes" id="UP000633219"/>
    </source>
</evidence>
<sequence length="228" mass="24814">MSLVPEMFGRTLVIAPHPDDEVLGAGGTIARLAASGNEVYVAVVTEGKPPAFPAEMVARVQAEAREAHGLLGVKDTFWLGLPAAALAETAHSALNAALQEIVFRLKPKTILVPFVGDMHIDHQLIFTSTLVAARPHHHRYPELILAYETLSETNWNAPYLTPAFTPNVFIDISAQLELKMKAMQCFASQLREPPHERSVATLRALATLRGATVLKQAAEAFVLVRHVC</sequence>
<evidence type="ECO:0000313" key="1">
    <source>
        <dbReference type="EMBL" id="MBL0373275.1"/>
    </source>
</evidence>
<dbReference type="GO" id="GO:0016811">
    <property type="term" value="F:hydrolase activity, acting on carbon-nitrogen (but not peptide) bonds, in linear amides"/>
    <property type="evidence" value="ECO:0007669"/>
    <property type="project" value="TreeGrafter"/>
</dbReference>
<reference evidence="1" key="1">
    <citation type="submission" date="2021-01" db="EMBL/GenBank/DDBJ databases">
        <title>Rhizobium sp. strain KVB221 16S ribosomal RNA gene Genome sequencing and assembly.</title>
        <authorList>
            <person name="Kang M."/>
        </authorList>
    </citation>
    <scope>NUCLEOTIDE SEQUENCE</scope>
    <source>
        <strain evidence="1">KVB221</strain>
    </source>
</reference>
<accession>A0A936YV19</accession>
<comment type="caution">
    <text evidence="1">The sequence shown here is derived from an EMBL/GenBank/DDBJ whole genome shotgun (WGS) entry which is preliminary data.</text>
</comment>
<dbReference type="Pfam" id="PF02585">
    <property type="entry name" value="PIG-L"/>
    <property type="match status" value="1"/>
</dbReference>
<dbReference type="RefSeq" id="WP_201659452.1">
    <property type="nucleotide sequence ID" value="NZ_JAEQNC010000007.1"/>
</dbReference>
<protein>
    <submittedName>
        <fullName evidence="1">PIG-L family deacetylase</fullName>
    </submittedName>
</protein>
<dbReference type="InterPro" id="IPR024078">
    <property type="entry name" value="LmbE-like_dom_sf"/>
</dbReference>
<dbReference type="InterPro" id="IPR003737">
    <property type="entry name" value="GlcNAc_PI_deacetylase-related"/>
</dbReference>